<dbReference type="InterPro" id="IPR000866">
    <property type="entry name" value="AhpC/TSA"/>
</dbReference>
<dbReference type="GO" id="GO:0016491">
    <property type="term" value="F:oxidoreductase activity"/>
    <property type="evidence" value="ECO:0007669"/>
    <property type="project" value="InterPro"/>
</dbReference>
<proteinExistence type="predicted"/>
<dbReference type="CDD" id="cd02966">
    <property type="entry name" value="TlpA_like_family"/>
    <property type="match status" value="1"/>
</dbReference>
<dbReference type="GO" id="GO:0017004">
    <property type="term" value="P:cytochrome complex assembly"/>
    <property type="evidence" value="ECO:0007669"/>
    <property type="project" value="UniProtKB-KW"/>
</dbReference>
<reference evidence="6" key="1">
    <citation type="journal article" date="2015" name="Nature">
        <title>Complex archaea that bridge the gap between prokaryotes and eukaryotes.</title>
        <authorList>
            <person name="Spang A."/>
            <person name="Saw J.H."/>
            <person name="Jorgensen S.L."/>
            <person name="Zaremba-Niedzwiedzka K."/>
            <person name="Martijn J."/>
            <person name="Lind A.E."/>
            <person name="van Eijk R."/>
            <person name="Schleper C."/>
            <person name="Guy L."/>
            <person name="Ettema T.J."/>
        </authorList>
    </citation>
    <scope>NUCLEOTIDE SEQUENCE</scope>
</reference>
<dbReference type="InterPro" id="IPR050553">
    <property type="entry name" value="Thioredoxin_ResA/DsbE_sf"/>
</dbReference>
<name>A0A0F8Y6Z6_9ZZZZ</name>
<dbReference type="SUPFAM" id="SSF52833">
    <property type="entry name" value="Thioredoxin-like"/>
    <property type="match status" value="1"/>
</dbReference>
<gene>
    <name evidence="6" type="ORF">LCGC14_3130250</name>
</gene>
<comment type="caution">
    <text evidence="6">The sequence shown here is derived from an EMBL/GenBank/DDBJ whole genome shotgun (WGS) entry which is preliminary data.</text>
</comment>
<evidence type="ECO:0000256" key="2">
    <source>
        <dbReference type="ARBA" id="ARBA00022748"/>
    </source>
</evidence>
<evidence type="ECO:0000259" key="5">
    <source>
        <dbReference type="PROSITE" id="PS51352"/>
    </source>
</evidence>
<dbReference type="PROSITE" id="PS51352">
    <property type="entry name" value="THIOREDOXIN_2"/>
    <property type="match status" value="1"/>
</dbReference>
<dbReference type="InterPro" id="IPR013766">
    <property type="entry name" value="Thioredoxin_domain"/>
</dbReference>
<evidence type="ECO:0000256" key="3">
    <source>
        <dbReference type="ARBA" id="ARBA00023157"/>
    </source>
</evidence>
<dbReference type="GO" id="GO:0030313">
    <property type="term" value="C:cell envelope"/>
    <property type="evidence" value="ECO:0007669"/>
    <property type="project" value="UniProtKB-SubCell"/>
</dbReference>
<dbReference type="GO" id="GO:0016209">
    <property type="term" value="F:antioxidant activity"/>
    <property type="evidence" value="ECO:0007669"/>
    <property type="project" value="InterPro"/>
</dbReference>
<dbReference type="Pfam" id="PF00578">
    <property type="entry name" value="AhpC-TSA"/>
    <property type="match status" value="1"/>
</dbReference>
<evidence type="ECO:0000256" key="1">
    <source>
        <dbReference type="ARBA" id="ARBA00004196"/>
    </source>
</evidence>
<organism evidence="6">
    <name type="scientific">marine sediment metagenome</name>
    <dbReference type="NCBI Taxonomy" id="412755"/>
    <lineage>
        <taxon>unclassified sequences</taxon>
        <taxon>metagenomes</taxon>
        <taxon>ecological metagenomes</taxon>
    </lineage>
</organism>
<evidence type="ECO:0000256" key="4">
    <source>
        <dbReference type="ARBA" id="ARBA00023284"/>
    </source>
</evidence>
<comment type="subcellular location">
    <subcellularLocation>
        <location evidence="1">Cell envelope</location>
    </subcellularLocation>
</comment>
<feature type="domain" description="Thioredoxin" evidence="5">
    <location>
        <begin position="53"/>
        <end position="192"/>
    </location>
</feature>
<dbReference type="AlphaFoldDB" id="A0A0F8Y6Z6"/>
<dbReference type="PANTHER" id="PTHR42852">
    <property type="entry name" value="THIOL:DISULFIDE INTERCHANGE PROTEIN DSBE"/>
    <property type="match status" value="1"/>
</dbReference>
<accession>A0A0F8Y6Z6</accession>
<protein>
    <recommendedName>
        <fullName evidence="5">Thioredoxin domain-containing protein</fullName>
    </recommendedName>
</protein>
<keyword evidence="3" id="KW-1015">Disulfide bond</keyword>
<keyword evidence="4" id="KW-0676">Redox-active center</keyword>
<dbReference type="EMBL" id="LAZR01068293">
    <property type="protein sequence ID" value="KKK49914.1"/>
    <property type="molecule type" value="Genomic_DNA"/>
</dbReference>
<dbReference type="Gene3D" id="3.40.30.10">
    <property type="entry name" value="Glutaredoxin"/>
    <property type="match status" value="1"/>
</dbReference>
<dbReference type="PANTHER" id="PTHR42852:SF6">
    <property type="entry name" value="THIOL:DISULFIDE INTERCHANGE PROTEIN DSBE"/>
    <property type="match status" value="1"/>
</dbReference>
<evidence type="ECO:0000313" key="6">
    <source>
        <dbReference type="EMBL" id="KKK49914.1"/>
    </source>
</evidence>
<feature type="non-terminal residue" evidence="6">
    <location>
        <position position="1"/>
    </location>
</feature>
<keyword evidence="2" id="KW-0201">Cytochrome c-type biogenesis</keyword>
<dbReference type="InterPro" id="IPR036249">
    <property type="entry name" value="Thioredoxin-like_sf"/>
</dbReference>
<sequence length="192" mass="22129">NEEGEKVEPKSILSINEYLEIQGKLYKILGVSLYKNILTLEKTNLPKNQLYSTQVGFESFPFEGKDFETKSSISMNSLKGKYIFLDFWSVHCGPCIYEIPNLKQLYGKIDKSKFEIIGIVGNSTPDELEKMINQKSITWPQILSNDTNKIEEDYGIYKYPTTFLLNPQRTIIAKDLRGKELEDKVLSLITER</sequence>